<protein>
    <submittedName>
        <fullName evidence="2">Nucleoporin nup211</fullName>
    </submittedName>
</protein>
<organism evidence="2 3">
    <name type="scientific">Xyrichtys novacula</name>
    <name type="common">Pearly razorfish</name>
    <name type="synonym">Hemipteronotus novacula</name>
    <dbReference type="NCBI Taxonomy" id="13765"/>
    <lineage>
        <taxon>Eukaryota</taxon>
        <taxon>Metazoa</taxon>
        <taxon>Chordata</taxon>
        <taxon>Craniata</taxon>
        <taxon>Vertebrata</taxon>
        <taxon>Euteleostomi</taxon>
        <taxon>Actinopterygii</taxon>
        <taxon>Neopterygii</taxon>
        <taxon>Teleostei</taxon>
        <taxon>Neoteleostei</taxon>
        <taxon>Acanthomorphata</taxon>
        <taxon>Eupercaria</taxon>
        <taxon>Labriformes</taxon>
        <taxon>Labridae</taxon>
        <taxon>Xyrichtys</taxon>
    </lineage>
</organism>
<dbReference type="AlphaFoldDB" id="A0AAV1EPW7"/>
<feature type="compositionally biased region" description="Basic residues" evidence="1">
    <location>
        <begin position="111"/>
        <end position="120"/>
    </location>
</feature>
<proteinExistence type="predicted"/>
<feature type="region of interest" description="Disordered" evidence="1">
    <location>
        <begin position="79"/>
        <end position="120"/>
    </location>
</feature>
<name>A0AAV1EPW7_XYRNO</name>
<accession>A0AAV1EPW7</accession>
<dbReference type="Proteomes" id="UP001178508">
    <property type="component" value="Chromosome 2"/>
</dbReference>
<evidence type="ECO:0000313" key="3">
    <source>
        <dbReference type="Proteomes" id="UP001178508"/>
    </source>
</evidence>
<gene>
    <name evidence="2" type="ORF">XNOV1_A025470</name>
</gene>
<sequence length="120" mass="13212">MKRAASLQANTCNDLWIIATDINLHLGAIEQSRTNLERGPAPITSKPEMSQRSFTSFICKRTHDGMEGQIGKEDLTQKVEHSASGLDGPTCAAKGDPHVKWSDTAATHPRTWGKRSNNRQ</sequence>
<keyword evidence="3" id="KW-1185">Reference proteome</keyword>
<evidence type="ECO:0000313" key="2">
    <source>
        <dbReference type="EMBL" id="CAJ1050754.1"/>
    </source>
</evidence>
<dbReference type="EMBL" id="OY660865">
    <property type="protein sequence ID" value="CAJ1050754.1"/>
    <property type="molecule type" value="Genomic_DNA"/>
</dbReference>
<reference evidence="2" key="1">
    <citation type="submission" date="2023-08" db="EMBL/GenBank/DDBJ databases">
        <authorList>
            <person name="Alioto T."/>
            <person name="Alioto T."/>
            <person name="Gomez Garrido J."/>
        </authorList>
    </citation>
    <scope>NUCLEOTIDE SEQUENCE</scope>
</reference>
<evidence type="ECO:0000256" key="1">
    <source>
        <dbReference type="SAM" id="MobiDB-lite"/>
    </source>
</evidence>